<dbReference type="AlphaFoldDB" id="A0A9W4TBB4"/>
<protein>
    <submittedName>
        <fullName evidence="1">11816_t:CDS:1</fullName>
    </submittedName>
</protein>
<dbReference type="Proteomes" id="UP001153678">
    <property type="component" value="Unassembled WGS sequence"/>
</dbReference>
<evidence type="ECO:0000313" key="1">
    <source>
        <dbReference type="EMBL" id="CAI2199331.1"/>
    </source>
</evidence>
<gene>
    <name evidence="1" type="ORF">FWILDA_LOCUS19021</name>
</gene>
<accession>A0A9W4TBB4</accession>
<dbReference type="EMBL" id="CAMKVN010020995">
    <property type="protein sequence ID" value="CAI2199331.1"/>
    <property type="molecule type" value="Genomic_DNA"/>
</dbReference>
<organism evidence="1 2">
    <name type="scientific">Funneliformis geosporum</name>
    <dbReference type="NCBI Taxonomy" id="1117311"/>
    <lineage>
        <taxon>Eukaryota</taxon>
        <taxon>Fungi</taxon>
        <taxon>Fungi incertae sedis</taxon>
        <taxon>Mucoromycota</taxon>
        <taxon>Glomeromycotina</taxon>
        <taxon>Glomeromycetes</taxon>
        <taxon>Glomerales</taxon>
        <taxon>Glomeraceae</taxon>
        <taxon>Funneliformis</taxon>
    </lineage>
</organism>
<sequence length="82" mass="9785">PKFNKKPIYNSPSNKYQEFTNAYVYSIMVKTKNGTPNRDNVCRETTKEWNKIKSKSKSEIDEIIRDYLAKPYNLYDIQTMRP</sequence>
<reference evidence="1" key="1">
    <citation type="submission" date="2022-08" db="EMBL/GenBank/DDBJ databases">
        <authorList>
            <person name="Kallberg Y."/>
            <person name="Tangrot J."/>
            <person name="Rosling A."/>
        </authorList>
    </citation>
    <scope>NUCLEOTIDE SEQUENCE</scope>
    <source>
        <strain evidence="1">Wild A</strain>
    </source>
</reference>
<feature type="non-terminal residue" evidence="1">
    <location>
        <position position="82"/>
    </location>
</feature>
<proteinExistence type="predicted"/>
<keyword evidence="2" id="KW-1185">Reference proteome</keyword>
<name>A0A9W4TBB4_9GLOM</name>
<comment type="caution">
    <text evidence="1">The sequence shown here is derived from an EMBL/GenBank/DDBJ whole genome shotgun (WGS) entry which is preliminary data.</text>
</comment>
<dbReference type="OrthoDB" id="2356492at2759"/>
<evidence type="ECO:0000313" key="2">
    <source>
        <dbReference type="Proteomes" id="UP001153678"/>
    </source>
</evidence>
<feature type="non-terminal residue" evidence="1">
    <location>
        <position position="1"/>
    </location>
</feature>